<feature type="chain" id="PRO_5032440113" evidence="2">
    <location>
        <begin position="21"/>
        <end position="336"/>
    </location>
</feature>
<gene>
    <name evidence="5" type="ORF">GGR32_002134</name>
</gene>
<evidence type="ECO:0000313" key="5">
    <source>
        <dbReference type="EMBL" id="MBB4119828.1"/>
    </source>
</evidence>
<dbReference type="GO" id="GO:0015562">
    <property type="term" value="F:efflux transmembrane transporter activity"/>
    <property type="evidence" value="ECO:0007669"/>
    <property type="project" value="TreeGrafter"/>
</dbReference>
<evidence type="ECO:0000259" key="3">
    <source>
        <dbReference type="Pfam" id="PF25917"/>
    </source>
</evidence>
<dbReference type="InterPro" id="IPR058625">
    <property type="entry name" value="MdtA-like_BSH"/>
</dbReference>
<feature type="domain" description="YknX-like C-terminal permuted SH3-like" evidence="4">
    <location>
        <begin position="269"/>
        <end position="333"/>
    </location>
</feature>
<comment type="caution">
    <text evidence="5">The sequence shown here is derived from an EMBL/GenBank/DDBJ whole genome shotgun (WGS) entry which is preliminary data.</text>
</comment>
<evidence type="ECO:0000313" key="6">
    <source>
        <dbReference type="Proteomes" id="UP000553034"/>
    </source>
</evidence>
<sequence>MRTKYTYLMLLLIFVISACNTETKQEIQSELTKVIVETKAVKLEKRDDLKSYFGTLRFSKSTNFVAQQAGVVTKLNALPGQKVLRGKSIVTYPPIDYQLQIEQARIQKNKTLKDYNRQIELFNAGAVSKVSVDDYKALFEIENKTLQQLNNVNVIKAPFTGVITQLHVTVGQEINAGEPVFSMAQQGKVEVQFYVTPNEIKDIHINANVFFIINKEKIYGKISKKAMQLDEQRRAFMVTASFDTYNVVYAGNTIDVMVEIGQPKERVWIPIDAFRKQSGKHYVFVVKNSIAKQQNIVIGKRSETEVEVINGLASGNEIVLSGIDKLSDGTAISIKN</sequence>
<dbReference type="PANTHER" id="PTHR30469">
    <property type="entry name" value="MULTIDRUG RESISTANCE PROTEIN MDTA"/>
    <property type="match status" value="1"/>
</dbReference>
<accession>A0A840ENW8</accession>
<name>A0A840ENW8_9FLAO</name>
<dbReference type="AlphaFoldDB" id="A0A840ENW8"/>
<dbReference type="Gene3D" id="2.40.30.170">
    <property type="match status" value="1"/>
</dbReference>
<dbReference type="Gene3D" id="1.10.287.470">
    <property type="entry name" value="Helix hairpin bin"/>
    <property type="match status" value="1"/>
</dbReference>
<protein>
    <submittedName>
        <fullName evidence="5">RND family efflux transporter MFP subunit</fullName>
    </submittedName>
</protein>
<dbReference type="RefSeq" id="WP_183478171.1">
    <property type="nucleotide sequence ID" value="NZ_JACIFO010000010.1"/>
</dbReference>
<dbReference type="Proteomes" id="UP000553034">
    <property type="component" value="Unassembled WGS sequence"/>
</dbReference>
<keyword evidence="6" id="KW-1185">Reference proteome</keyword>
<dbReference type="EMBL" id="JACIFO010000010">
    <property type="protein sequence ID" value="MBB4119828.1"/>
    <property type="molecule type" value="Genomic_DNA"/>
</dbReference>
<dbReference type="GO" id="GO:1990281">
    <property type="term" value="C:efflux pump complex"/>
    <property type="evidence" value="ECO:0007669"/>
    <property type="project" value="TreeGrafter"/>
</dbReference>
<proteinExistence type="inferred from homology"/>
<dbReference type="PROSITE" id="PS51257">
    <property type="entry name" value="PROKAR_LIPOPROTEIN"/>
    <property type="match status" value="1"/>
</dbReference>
<keyword evidence="2" id="KW-0732">Signal</keyword>
<evidence type="ECO:0000256" key="2">
    <source>
        <dbReference type="SAM" id="SignalP"/>
    </source>
</evidence>
<dbReference type="Gene3D" id="2.40.420.20">
    <property type="match status" value="1"/>
</dbReference>
<dbReference type="NCBIfam" id="TIGR01730">
    <property type="entry name" value="RND_mfp"/>
    <property type="match status" value="1"/>
</dbReference>
<dbReference type="SUPFAM" id="SSF111369">
    <property type="entry name" value="HlyD-like secretion proteins"/>
    <property type="match status" value="1"/>
</dbReference>
<feature type="signal peptide" evidence="2">
    <location>
        <begin position="1"/>
        <end position="20"/>
    </location>
</feature>
<evidence type="ECO:0000256" key="1">
    <source>
        <dbReference type="ARBA" id="ARBA00009477"/>
    </source>
</evidence>
<dbReference type="PANTHER" id="PTHR30469:SF20">
    <property type="entry name" value="EFFLUX RND TRANSPORTER PERIPLASMIC ADAPTOR SUBUNIT"/>
    <property type="match status" value="1"/>
</dbReference>
<organism evidence="5 6">
    <name type="scientific">Mesonia hippocampi</name>
    <dbReference type="NCBI Taxonomy" id="1628250"/>
    <lineage>
        <taxon>Bacteria</taxon>
        <taxon>Pseudomonadati</taxon>
        <taxon>Bacteroidota</taxon>
        <taxon>Flavobacteriia</taxon>
        <taxon>Flavobacteriales</taxon>
        <taxon>Flavobacteriaceae</taxon>
        <taxon>Mesonia</taxon>
    </lineage>
</organism>
<dbReference type="InterPro" id="IPR006143">
    <property type="entry name" value="RND_pump_MFP"/>
</dbReference>
<dbReference type="Pfam" id="PF25917">
    <property type="entry name" value="BSH_RND"/>
    <property type="match status" value="1"/>
</dbReference>
<dbReference type="Pfam" id="PF25989">
    <property type="entry name" value="YknX_C"/>
    <property type="match status" value="1"/>
</dbReference>
<reference evidence="5 6" key="1">
    <citation type="submission" date="2020-08" db="EMBL/GenBank/DDBJ databases">
        <title>Genomic Encyclopedia of Type Strains, Phase IV (KMG-IV): sequencing the most valuable type-strain genomes for metagenomic binning, comparative biology and taxonomic classification.</title>
        <authorList>
            <person name="Goeker M."/>
        </authorList>
    </citation>
    <scope>NUCLEOTIDE SEQUENCE [LARGE SCALE GENOMIC DNA]</scope>
    <source>
        <strain evidence="5 6">DSM 29568</strain>
    </source>
</reference>
<comment type="similarity">
    <text evidence="1">Belongs to the membrane fusion protein (MFP) (TC 8.A.1) family.</text>
</comment>
<evidence type="ECO:0000259" key="4">
    <source>
        <dbReference type="Pfam" id="PF25989"/>
    </source>
</evidence>
<dbReference type="InterPro" id="IPR058637">
    <property type="entry name" value="YknX-like_C"/>
</dbReference>
<feature type="domain" description="Multidrug resistance protein MdtA-like barrel-sandwich hybrid" evidence="3">
    <location>
        <begin position="66"/>
        <end position="180"/>
    </location>
</feature>
<dbReference type="Gene3D" id="2.40.50.100">
    <property type="match status" value="1"/>
</dbReference>